<evidence type="ECO:0000313" key="2">
    <source>
        <dbReference type="Proteomes" id="UP000027064"/>
    </source>
</evidence>
<comment type="caution">
    <text evidence="1">The sequence shown here is derived from an EMBL/GenBank/DDBJ whole genome shotgun (WGS) entry which is preliminary data.</text>
</comment>
<keyword evidence="2" id="KW-1185">Reference proteome</keyword>
<reference evidence="1 2" key="1">
    <citation type="submission" date="2014-05" db="EMBL/GenBank/DDBJ databases">
        <title>Genome Sequence of Flavobacterium sp. EM1321.</title>
        <authorList>
            <person name="Shin S.-K."/>
            <person name="Yi H."/>
        </authorList>
    </citation>
    <scope>NUCLEOTIDE SEQUENCE [LARGE SCALE GENOMIC DNA]</scope>
    <source>
        <strain evidence="1 2">EM1321</strain>
    </source>
</reference>
<dbReference type="AlphaFoldDB" id="A0A066WYI1"/>
<proteinExistence type="predicted"/>
<dbReference type="STRING" id="1492738.FEM21_11210"/>
<organism evidence="1 2">
    <name type="scientific">Flavobacterium seoulense</name>
    <dbReference type="NCBI Taxonomy" id="1492738"/>
    <lineage>
        <taxon>Bacteria</taxon>
        <taxon>Pseudomonadati</taxon>
        <taxon>Bacteroidota</taxon>
        <taxon>Flavobacteriia</taxon>
        <taxon>Flavobacteriales</taxon>
        <taxon>Flavobacteriaceae</taxon>
        <taxon>Flavobacterium</taxon>
    </lineage>
</organism>
<protein>
    <submittedName>
        <fullName evidence="1">Uncharacterized protein</fullName>
    </submittedName>
</protein>
<gene>
    <name evidence="1" type="ORF">FEM21_11210</name>
</gene>
<dbReference type="PROSITE" id="PS51257">
    <property type="entry name" value="PROKAR_LIPOPROTEIN"/>
    <property type="match status" value="1"/>
</dbReference>
<dbReference type="RefSeq" id="WP_035658763.1">
    <property type="nucleotide sequence ID" value="NZ_JNCA01000010.1"/>
</dbReference>
<dbReference type="eggNOG" id="ENOG50310Z7">
    <property type="taxonomic scope" value="Bacteria"/>
</dbReference>
<name>A0A066WYI1_9FLAO</name>
<dbReference type="PATRIC" id="fig|1492738.3.peg.1113"/>
<sequence>MRYLFLALHLFIFSCNFQKKNQEINTINNSTNKNEIDTLLNDKKYFAIGNKGATLKIIDLKDSIKFKTFDVIDSKDSILVIAKKLDTLNFKLFLKMNSDLKFENYKVEVYNGKLADPNFESLPSAKRYVTRIKEGIKNGINFAGKFTLITWGCGSPCQGGVIINRINGNIYDDYSTAYGSDFKKDSKLIIMNSGIIDTETKLIPFHTIVNLEYKLWEETKFIDLE</sequence>
<dbReference type="EMBL" id="JNCA01000010">
    <property type="protein sequence ID" value="KDN55730.1"/>
    <property type="molecule type" value="Genomic_DNA"/>
</dbReference>
<evidence type="ECO:0000313" key="1">
    <source>
        <dbReference type="EMBL" id="KDN55730.1"/>
    </source>
</evidence>
<dbReference type="Proteomes" id="UP000027064">
    <property type="component" value="Unassembled WGS sequence"/>
</dbReference>
<dbReference type="OrthoDB" id="8757135at2"/>
<accession>A0A066WYI1</accession>